<dbReference type="SUPFAM" id="SSF69593">
    <property type="entry name" value="Glycerol-3-phosphate (1)-acyltransferase"/>
    <property type="match status" value="1"/>
</dbReference>
<gene>
    <name evidence="2" type="ORF">SAMN03080618_01969</name>
</gene>
<evidence type="ECO:0000313" key="3">
    <source>
        <dbReference type="Proteomes" id="UP000242763"/>
    </source>
</evidence>
<keyword evidence="2" id="KW-0012">Acyltransferase</keyword>
<protein>
    <submittedName>
        <fullName evidence="2">1-acyl-sn-glycerol-3-phosphate acyltransferase</fullName>
    </submittedName>
</protein>
<proteinExistence type="predicted"/>
<dbReference type="AlphaFoldDB" id="A0A1I3N6Q6"/>
<sequence length="220" mass="24509">MILAGLIIGAIVALWLAYAAWLASAQNITYRQALVHAPLALVRRVDAHALRNARNENRVIYVVSHQSKIDPALMLALLPDETLHILDPYSARALWLEPWRELARTITFNPEHVFVSRRLVRVLRGSGRLCVYLPVSATPDTREFRLYRAISRIALRADAKVMPIHVAGSGDGKFSKLTVKALRPMTIEELIERNSESDMSSAALYKRVSEVATPPPAKAA</sequence>
<keyword evidence="3" id="KW-1185">Reference proteome</keyword>
<keyword evidence="2" id="KW-0808">Transferase</keyword>
<evidence type="ECO:0000313" key="2">
    <source>
        <dbReference type="EMBL" id="SFJ04859.1"/>
    </source>
</evidence>
<reference evidence="3" key="1">
    <citation type="submission" date="2016-10" db="EMBL/GenBank/DDBJ databases">
        <authorList>
            <person name="Varghese N."/>
            <person name="Submissions S."/>
        </authorList>
    </citation>
    <scope>NUCLEOTIDE SEQUENCE [LARGE SCALE GENOMIC DNA]</scope>
    <source>
        <strain evidence="3">DSM 21857</strain>
    </source>
</reference>
<dbReference type="Proteomes" id="UP000242763">
    <property type="component" value="Unassembled WGS sequence"/>
</dbReference>
<evidence type="ECO:0000259" key="1">
    <source>
        <dbReference type="Pfam" id="PF01553"/>
    </source>
</evidence>
<dbReference type="GO" id="GO:0016746">
    <property type="term" value="F:acyltransferase activity"/>
    <property type="evidence" value="ECO:0007669"/>
    <property type="project" value="UniProtKB-KW"/>
</dbReference>
<dbReference type="InterPro" id="IPR002123">
    <property type="entry name" value="Plipid/glycerol_acylTrfase"/>
</dbReference>
<dbReference type="Pfam" id="PF01553">
    <property type="entry name" value="Acyltransferase"/>
    <property type="match status" value="1"/>
</dbReference>
<dbReference type="RefSeq" id="WP_091521608.1">
    <property type="nucleotide sequence ID" value="NZ_FORF01000010.1"/>
</dbReference>
<name>A0A1I3N6Q6_9HYPH</name>
<feature type="domain" description="Phospholipid/glycerol acyltransferase" evidence="1">
    <location>
        <begin position="44"/>
        <end position="165"/>
    </location>
</feature>
<accession>A0A1I3N6Q6</accession>
<dbReference type="EMBL" id="FORF01000010">
    <property type="protein sequence ID" value="SFJ04859.1"/>
    <property type="molecule type" value="Genomic_DNA"/>
</dbReference>
<dbReference type="STRING" id="1121003.SAMN03080618_01969"/>
<dbReference type="OrthoDB" id="9803968at2"/>
<organism evidence="2 3">
    <name type="scientific">Aquamicrobium aerolatum DSM 21857</name>
    <dbReference type="NCBI Taxonomy" id="1121003"/>
    <lineage>
        <taxon>Bacteria</taxon>
        <taxon>Pseudomonadati</taxon>
        <taxon>Pseudomonadota</taxon>
        <taxon>Alphaproteobacteria</taxon>
        <taxon>Hyphomicrobiales</taxon>
        <taxon>Phyllobacteriaceae</taxon>
        <taxon>Aerobium</taxon>
    </lineage>
</organism>